<gene>
    <name evidence="2" type="ORF">SPIL2461_LOCUS299</name>
</gene>
<organism evidence="2 3">
    <name type="scientific">Symbiodinium pilosum</name>
    <name type="common">Dinoflagellate</name>
    <dbReference type="NCBI Taxonomy" id="2952"/>
    <lineage>
        <taxon>Eukaryota</taxon>
        <taxon>Sar</taxon>
        <taxon>Alveolata</taxon>
        <taxon>Dinophyceae</taxon>
        <taxon>Suessiales</taxon>
        <taxon>Symbiodiniaceae</taxon>
        <taxon>Symbiodinium</taxon>
    </lineage>
</organism>
<accession>A0A812ISJ4</accession>
<dbReference type="Proteomes" id="UP000649617">
    <property type="component" value="Unassembled WGS sequence"/>
</dbReference>
<comment type="caution">
    <text evidence="2">The sequence shown here is derived from an EMBL/GenBank/DDBJ whole genome shotgun (WGS) entry which is preliminary data.</text>
</comment>
<name>A0A812ISJ4_SYMPI</name>
<reference evidence="2" key="1">
    <citation type="submission" date="2021-02" db="EMBL/GenBank/DDBJ databases">
        <authorList>
            <person name="Dougan E. K."/>
            <person name="Rhodes N."/>
            <person name="Thang M."/>
            <person name="Chan C."/>
        </authorList>
    </citation>
    <scope>NUCLEOTIDE SEQUENCE</scope>
</reference>
<sequence length="355" mass="39711">MTLAIQNFAKHHNVDPSKVSAEQVLQSAEGPFHWATFGKDTSARGPGAQSLKRAMQWRPDMREAYTVLLDNLKVEFRKAWMATKSFDFTTVRRSTTLSFRKRRDEVGSFKTKLQIQGILGGDHPDAAKQTEHYEFCVLYNDWLQADTYFWVERLVTTSSAQEWANVVTVESKDAVDGSWAAKVEISRAIRAFAAAKGKKIQQVTEKMVAESDLGIKGYASLYDSLPAAAPKLGGDGTNAPPPPAPPSARKRTQEDDGDDEGQKAKGSSNTKKPRTQNTTTKYEKEVKEFLAMEQSSDNRMTTITAEVTKNPSWWTWAKDAILTYKEARTAVLKVYADQPHFQNFKVAALSQKEMA</sequence>
<evidence type="ECO:0000256" key="1">
    <source>
        <dbReference type="SAM" id="MobiDB-lite"/>
    </source>
</evidence>
<keyword evidence="3" id="KW-1185">Reference proteome</keyword>
<dbReference type="EMBL" id="CAJNIZ010000148">
    <property type="protein sequence ID" value="CAE7154494.1"/>
    <property type="molecule type" value="Genomic_DNA"/>
</dbReference>
<dbReference type="AlphaFoldDB" id="A0A812ISJ4"/>
<evidence type="ECO:0000313" key="3">
    <source>
        <dbReference type="Proteomes" id="UP000649617"/>
    </source>
</evidence>
<proteinExistence type="predicted"/>
<feature type="region of interest" description="Disordered" evidence="1">
    <location>
        <begin position="229"/>
        <end position="283"/>
    </location>
</feature>
<dbReference type="OrthoDB" id="423643at2759"/>
<evidence type="ECO:0000313" key="2">
    <source>
        <dbReference type="EMBL" id="CAE7154494.1"/>
    </source>
</evidence>
<feature type="compositionally biased region" description="Polar residues" evidence="1">
    <location>
        <begin position="265"/>
        <end position="280"/>
    </location>
</feature>
<protein>
    <submittedName>
        <fullName evidence="2">Uncharacterized protein</fullName>
    </submittedName>
</protein>